<dbReference type="InterPro" id="IPR012337">
    <property type="entry name" value="RNaseH-like_sf"/>
</dbReference>
<keyword evidence="4" id="KW-1185">Reference proteome</keyword>
<accession>A0ABY5D6S9</accession>
<dbReference type="RefSeq" id="WP_254418442.1">
    <property type="nucleotide sequence ID" value="NZ_CP099837.1"/>
</dbReference>
<organism evidence="3 4">
    <name type="scientific">Nocardiopsis exhalans</name>
    <dbReference type="NCBI Taxonomy" id="163604"/>
    <lineage>
        <taxon>Bacteria</taxon>
        <taxon>Bacillati</taxon>
        <taxon>Actinomycetota</taxon>
        <taxon>Actinomycetes</taxon>
        <taxon>Streptosporangiales</taxon>
        <taxon>Nocardiopsidaceae</taxon>
        <taxon>Nocardiopsis</taxon>
    </lineage>
</organism>
<dbReference type="InterPro" id="IPR002559">
    <property type="entry name" value="Transposase_11"/>
</dbReference>
<evidence type="ECO:0000259" key="2">
    <source>
        <dbReference type="Pfam" id="PF13006"/>
    </source>
</evidence>
<sequence>MPDQYATTSHTHTHTHTITVAAGIYAPGHLGELTRYLPFDLIDAVLEHTRTQQQRLRALPSRVGVYFVLALNLFPHLGYARVWDTLVAGLQSLPLPRPSQAALVHLRRRLGPTPFKTLFQTLAAPLAQPTTPGTRYRHWRTVAFDACHSIKAPDSARNLTWLRKICYQQGTEGYPRLQITALCETGTRSLLGATLTRAPSGEPDQARTLLDRLTPQMLVLADQAYQGNTFLGEVADTGAQLLIRLREHRRPRVETLLPDGSYLTHLDGLKLRIVQARITATTQDGTQVRGVYRLATTLLDHRTDPARQLLALYHERWEVESAFYSLRHTLLHRRVLRSQDPAGLEQEVWALLVLYQALRMPMVEAVESRPGTHADRAPFTTALNTARCQVITAQQVLPDQDAPGRGGGIVQAVRENLLPARRARISARKLKCSHRRYREADPERPLTTDRVQDLELEILAPAPEAVAGPQQPAAKMAPGIRPGGSKERTMRLLGSDLSRGWSPIEVARALDYPHYRSLATQMGVWVQEGFLQRTAHGRYTLALRWAGVELTAQRVP</sequence>
<evidence type="ECO:0000313" key="4">
    <source>
        <dbReference type="Proteomes" id="UP001055940"/>
    </source>
</evidence>
<dbReference type="InterPro" id="IPR024473">
    <property type="entry name" value="Transposases_IS4_N"/>
</dbReference>
<dbReference type="EMBL" id="CP099837">
    <property type="protein sequence ID" value="USY19188.1"/>
    <property type="molecule type" value="Genomic_DNA"/>
</dbReference>
<dbReference type="Pfam" id="PF13006">
    <property type="entry name" value="Nterm_IS4"/>
    <property type="match status" value="1"/>
</dbReference>
<evidence type="ECO:0000313" key="3">
    <source>
        <dbReference type="EMBL" id="USY19188.1"/>
    </source>
</evidence>
<dbReference type="Proteomes" id="UP001055940">
    <property type="component" value="Chromosome"/>
</dbReference>
<dbReference type="InterPro" id="IPR047952">
    <property type="entry name" value="Transpos_IS4"/>
</dbReference>
<dbReference type="SUPFAM" id="SSF53098">
    <property type="entry name" value="Ribonuclease H-like"/>
    <property type="match status" value="1"/>
</dbReference>
<gene>
    <name evidence="3" type="ORF">NE857_28640</name>
</gene>
<evidence type="ECO:0000259" key="1">
    <source>
        <dbReference type="Pfam" id="PF01609"/>
    </source>
</evidence>
<dbReference type="NCBIfam" id="NF033592">
    <property type="entry name" value="transpos_IS4_1"/>
    <property type="match status" value="1"/>
</dbReference>
<dbReference type="Pfam" id="PF01609">
    <property type="entry name" value="DDE_Tnp_1"/>
    <property type="match status" value="1"/>
</dbReference>
<feature type="domain" description="Transposase IS4-like" evidence="1">
    <location>
        <begin position="149"/>
        <end position="355"/>
    </location>
</feature>
<reference evidence="3" key="1">
    <citation type="submission" date="2022-06" db="EMBL/GenBank/DDBJ databases">
        <authorList>
            <person name="Ping M."/>
        </authorList>
    </citation>
    <scope>NUCLEOTIDE SEQUENCE</scope>
    <source>
        <strain evidence="3">JCM11759T</strain>
    </source>
</reference>
<proteinExistence type="predicted"/>
<name>A0ABY5D6S9_9ACTN</name>
<feature type="domain" description="Transposase IS4 N-terminal" evidence="2">
    <location>
        <begin position="28"/>
        <end position="120"/>
    </location>
</feature>
<protein>
    <submittedName>
        <fullName evidence="3">IS4 family transposase</fullName>
    </submittedName>
</protein>